<comment type="catalytic activity">
    <reaction evidence="10">
        <text>L-aspartate + L-glutamine + ATP + H2O = L-asparagine + L-glutamate + AMP + diphosphate + H(+)</text>
        <dbReference type="Rhea" id="RHEA:12228"/>
        <dbReference type="ChEBI" id="CHEBI:15377"/>
        <dbReference type="ChEBI" id="CHEBI:15378"/>
        <dbReference type="ChEBI" id="CHEBI:29985"/>
        <dbReference type="ChEBI" id="CHEBI:29991"/>
        <dbReference type="ChEBI" id="CHEBI:30616"/>
        <dbReference type="ChEBI" id="CHEBI:33019"/>
        <dbReference type="ChEBI" id="CHEBI:58048"/>
        <dbReference type="ChEBI" id="CHEBI:58359"/>
        <dbReference type="ChEBI" id="CHEBI:456215"/>
        <dbReference type="EC" id="6.3.5.4"/>
    </reaction>
</comment>
<sequence>MGFDYETGLDGECILHLYMKGGVEFAAAHLDGVFAFTILDTDKRQVLVGRDTYGVRPAFRTSSTDGFLAISSEAKGIVDLSNGSTNTKLKLEPYPPGHVSQYAVDEAGKVSLDFDKQFHDVGQAPRYTTRIPELVPSPEDNVRLLLTEAVRKRMMGVRRIGCLLSGGLDSSLVAALVCKVAKEMKLGYKIQTFAIGMDGSPDIAAARKVAEHLDTDHHEVSFTAQEGLEAIKEVIYHNESYDITTTRASVGMYLLSKYISTKTDNIIIFSGEGADEVAQGYIYFHKAPTPEDADIESRRLLSDLYLYDNLRADRTTAAHGLELRVPFLDHQFTSYYLSLPAASRQPQEGVEKHLLRSSFTGLDLIPDDILWRPKEAFSDGVSSKKKSWFEIIQKHFEKTISDQDLASASKTYPENTPLSKEGYYYRQVFESYFAGQAHLTPYMWMPKWIGATDPSARTLSHYKESDVEKPTITGKDED</sequence>
<reference evidence="15" key="1">
    <citation type="submission" date="2020-06" db="EMBL/GenBank/DDBJ databases">
        <title>Draft genome of Bugula neritina, a colonial animal packing powerful symbionts and potential medicines.</title>
        <authorList>
            <person name="Rayko M."/>
        </authorList>
    </citation>
    <scope>NUCLEOTIDE SEQUENCE [LARGE SCALE GENOMIC DNA]</scope>
    <source>
        <strain evidence="15">Kwan_BN1</strain>
    </source>
</reference>
<dbReference type="Proteomes" id="UP000593567">
    <property type="component" value="Unassembled WGS sequence"/>
</dbReference>
<organism evidence="15 16">
    <name type="scientific">Bugula neritina</name>
    <name type="common">Brown bryozoan</name>
    <name type="synonym">Sertularia neritina</name>
    <dbReference type="NCBI Taxonomy" id="10212"/>
    <lineage>
        <taxon>Eukaryota</taxon>
        <taxon>Metazoa</taxon>
        <taxon>Spiralia</taxon>
        <taxon>Lophotrochozoa</taxon>
        <taxon>Bryozoa</taxon>
        <taxon>Gymnolaemata</taxon>
        <taxon>Cheilostomatida</taxon>
        <taxon>Flustrina</taxon>
        <taxon>Buguloidea</taxon>
        <taxon>Bugulidae</taxon>
        <taxon>Bugula</taxon>
    </lineage>
</organism>
<evidence type="ECO:0000256" key="1">
    <source>
        <dbReference type="ARBA" id="ARBA00005187"/>
    </source>
</evidence>
<accession>A0A7J7J0Z3</accession>
<comment type="caution">
    <text evidence="15">The sequence shown here is derived from an EMBL/GenBank/DDBJ whole genome shotgun (WGS) entry which is preliminary data.</text>
</comment>
<dbReference type="PIRSF" id="PIRSF001589">
    <property type="entry name" value="Asn_synthetase_glu-h"/>
    <property type="match status" value="1"/>
</dbReference>
<feature type="site" description="Important for beta-aspartyl-AMP intermediate formation" evidence="13">
    <location>
        <position position="272"/>
    </location>
</feature>
<dbReference type="GO" id="GO:0070981">
    <property type="term" value="P:L-asparagine biosynthetic process"/>
    <property type="evidence" value="ECO:0007669"/>
    <property type="project" value="UniProtKB-UniPathway"/>
</dbReference>
<evidence type="ECO:0000256" key="8">
    <source>
        <dbReference type="ARBA" id="ARBA00022888"/>
    </source>
</evidence>
<dbReference type="InterPro" id="IPR001962">
    <property type="entry name" value="Asn_synthase"/>
</dbReference>
<dbReference type="EMBL" id="VXIV02003233">
    <property type="protein sequence ID" value="KAF6019396.1"/>
    <property type="molecule type" value="Genomic_DNA"/>
</dbReference>
<dbReference type="GO" id="GO:0005524">
    <property type="term" value="F:ATP binding"/>
    <property type="evidence" value="ECO:0007669"/>
    <property type="project" value="UniProtKB-KW"/>
</dbReference>
<dbReference type="CDD" id="cd01991">
    <property type="entry name" value="Asn_synthase_B_C"/>
    <property type="match status" value="1"/>
</dbReference>
<dbReference type="Pfam" id="PF13537">
    <property type="entry name" value="GATase_7"/>
    <property type="match status" value="1"/>
</dbReference>
<dbReference type="PANTHER" id="PTHR11772:SF23">
    <property type="entry name" value="ASPARAGINE SYNTHETASE [GLUTAMINE-HYDROLYZING]"/>
    <property type="match status" value="1"/>
</dbReference>
<dbReference type="SUPFAM" id="SSF56235">
    <property type="entry name" value="N-terminal nucleophile aminohydrolases (Ntn hydrolases)"/>
    <property type="match status" value="1"/>
</dbReference>
<dbReference type="OrthoDB" id="409189at2759"/>
<evidence type="ECO:0000313" key="16">
    <source>
        <dbReference type="Proteomes" id="UP000593567"/>
    </source>
</evidence>
<evidence type="ECO:0000256" key="10">
    <source>
        <dbReference type="ARBA" id="ARBA00048741"/>
    </source>
</evidence>
<dbReference type="Pfam" id="PF00733">
    <property type="entry name" value="Asn_synthase"/>
    <property type="match status" value="2"/>
</dbReference>
<dbReference type="InterPro" id="IPR006426">
    <property type="entry name" value="Asn_synth_AEB"/>
</dbReference>
<evidence type="ECO:0000313" key="15">
    <source>
        <dbReference type="EMBL" id="KAF6019396.1"/>
    </source>
</evidence>
<evidence type="ECO:0000256" key="7">
    <source>
        <dbReference type="ARBA" id="ARBA00022840"/>
    </source>
</evidence>
<feature type="domain" description="Glutamine amidotransferase type-2" evidence="14">
    <location>
        <begin position="1"/>
        <end position="105"/>
    </location>
</feature>
<dbReference type="UniPathway" id="UPA00134">
    <property type="reaction ID" value="UER00195"/>
</dbReference>
<dbReference type="InterPro" id="IPR014729">
    <property type="entry name" value="Rossmann-like_a/b/a_fold"/>
</dbReference>
<dbReference type="GO" id="GO:0005829">
    <property type="term" value="C:cytosol"/>
    <property type="evidence" value="ECO:0007669"/>
    <property type="project" value="TreeGrafter"/>
</dbReference>
<dbReference type="SUPFAM" id="SSF52402">
    <property type="entry name" value="Adenine nucleotide alpha hydrolases-like"/>
    <property type="match status" value="1"/>
</dbReference>
<comment type="pathway">
    <text evidence="1">Amino-acid biosynthesis; L-asparagine biosynthesis; L-asparagine from L-aspartate (L-Gln route): step 1/1.</text>
</comment>
<keyword evidence="4" id="KW-0436">Ligase</keyword>
<dbReference type="PROSITE" id="PS51278">
    <property type="entry name" value="GATASE_TYPE_2"/>
    <property type="match status" value="1"/>
</dbReference>
<evidence type="ECO:0000256" key="6">
    <source>
        <dbReference type="ARBA" id="ARBA00022741"/>
    </source>
</evidence>
<dbReference type="EC" id="6.3.5.4" evidence="2"/>
<dbReference type="InterPro" id="IPR029055">
    <property type="entry name" value="Ntn_hydrolases_N"/>
</dbReference>
<feature type="binding site" evidence="12">
    <location>
        <position position="10"/>
    </location>
    <ligand>
        <name>L-glutamine</name>
        <dbReference type="ChEBI" id="CHEBI:58359"/>
    </ligand>
</feature>
<dbReference type="Gene3D" id="3.40.50.620">
    <property type="entry name" value="HUPs"/>
    <property type="match status" value="1"/>
</dbReference>
<name>A0A7J7J0Z3_BUGNE</name>
<dbReference type="Gene3D" id="3.60.20.10">
    <property type="entry name" value="Glutamine Phosphoribosylpyrophosphate, subunit 1, domain 1"/>
    <property type="match status" value="1"/>
</dbReference>
<evidence type="ECO:0000259" key="14">
    <source>
        <dbReference type="PROSITE" id="PS51278"/>
    </source>
</evidence>
<dbReference type="InterPro" id="IPR050795">
    <property type="entry name" value="Asn_Synthetase"/>
</dbReference>
<keyword evidence="8" id="KW-0061">Asparagine biosynthesis</keyword>
<proteinExistence type="predicted"/>
<feature type="binding site" evidence="12">
    <location>
        <position position="195"/>
    </location>
    <ligand>
        <name>ATP</name>
        <dbReference type="ChEBI" id="CHEBI:30616"/>
    </ligand>
</feature>
<evidence type="ECO:0000256" key="11">
    <source>
        <dbReference type="PIRNR" id="PIRNR001589"/>
    </source>
</evidence>
<dbReference type="InterPro" id="IPR017932">
    <property type="entry name" value="GATase_2_dom"/>
</dbReference>
<gene>
    <name evidence="15" type="ORF">EB796_022286</name>
</gene>
<evidence type="ECO:0000256" key="4">
    <source>
        <dbReference type="ARBA" id="ARBA00022598"/>
    </source>
</evidence>
<keyword evidence="16" id="KW-1185">Reference proteome</keyword>
<dbReference type="GO" id="GO:0004066">
    <property type="term" value="F:asparagine synthase (glutamine-hydrolyzing) activity"/>
    <property type="evidence" value="ECO:0007669"/>
    <property type="project" value="UniProtKB-EC"/>
</dbReference>
<dbReference type="FunFam" id="3.40.50.620:FF:000090">
    <property type="entry name" value="asparagine synthetase [glutamine-hydrolyzing]"/>
    <property type="match status" value="1"/>
</dbReference>
<evidence type="ECO:0000256" key="13">
    <source>
        <dbReference type="PIRSR" id="PIRSR001589-3"/>
    </source>
</evidence>
<keyword evidence="5" id="KW-0028">Amino-acid biosynthesis</keyword>
<feature type="binding site" evidence="12">
    <location>
        <position position="163"/>
    </location>
    <ligand>
        <name>ATP</name>
        <dbReference type="ChEBI" id="CHEBI:30616"/>
    </ligand>
</feature>
<evidence type="ECO:0000256" key="3">
    <source>
        <dbReference type="ARBA" id="ARBA00021389"/>
    </source>
</evidence>
<evidence type="ECO:0000256" key="2">
    <source>
        <dbReference type="ARBA" id="ARBA00012737"/>
    </source>
</evidence>
<dbReference type="PANTHER" id="PTHR11772">
    <property type="entry name" value="ASPARAGINE SYNTHETASE"/>
    <property type="match status" value="1"/>
</dbReference>
<evidence type="ECO:0000256" key="5">
    <source>
        <dbReference type="ARBA" id="ARBA00022605"/>
    </source>
</evidence>
<dbReference type="AlphaFoldDB" id="A0A7J7J0Z3"/>
<evidence type="ECO:0000256" key="9">
    <source>
        <dbReference type="ARBA" id="ARBA00030234"/>
    </source>
</evidence>
<keyword evidence="6 11" id="KW-0547">Nucleotide-binding</keyword>
<feature type="binding site" evidence="12">
    <location>
        <begin position="270"/>
        <end position="271"/>
    </location>
    <ligand>
        <name>ATP</name>
        <dbReference type="ChEBI" id="CHEBI:30616"/>
    </ligand>
</feature>
<keyword evidence="7 11" id="KW-0067">ATP-binding</keyword>
<evidence type="ECO:0000256" key="12">
    <source>
        <dbReference type="PIRSR" id="PIRSR001589-2"/>
    </source>
</evidence>
<protein>
    <recommendedName>
        <fullName evidence="3">Asparagine synthetase [glutamine-hydrolyzing]</fullName>
        <ecNumber evidence="2">6.3.5.4</ecNumber>
    </recommendedName>
    <alternativeName>
        <fullName evidence="9">Glutamine-dependent asparagine synthetase</fullName>
    </alternativeName>
</protein>